<reference evidence="4 5" key="1">
    <citation type="journal article" date="2019" name="Nat. Med.">
        <title>A library of human gut bacterial isolates paired with longitudinal multiomics data enables mechanistic microbiome research.</title>
        <authorList>
            <person name="Poyet M."/>
            <person name="Groussin M."/>
            <person name="Gibbons S.M."/>
            <person name="Avila-Pacheco J."/>
            <person name="Jiang X."/>
            <person name="Kearney S.M."/>
            <person name="Perrotta A.R."/>
            <person name="Berdy B."/>
            <person name="Zhao S."/>
            <person name="Lieberman T.D."/>
            <person name="Swanson P.K."/>
            <person name="Smith M."/>
            <person name="Roesemann S."/>
            <person name="Alexander J.E."/>
            <person name="Rich S.A."/>
            <person name="Livny J."/>
            <person name="Vlamakis H."/>
            <person name="Clish C."/>
            <person name="Bullock K."/>
            <person name="Deik A."/>
            <person name="Scott J."/>
            <person name="Pierce K.A."/>
            <person name="Xavier R.J."/>
            <person name="Alm E.J."/>
        </authorList>
    </citation>
    <scope>NUCLEOTIDE SEQUENCE [LARGE SCALE GENOMIC DNA]</scope>
    <source>
        <strain evidence="4 5">BIOML-A2</strain>
    </source>
</reference>
<evidence type="ECO:0000256" key="3">
    <source>
        <dbReference type="ARBA" id="ARBA00023163"/>
    </source>
</evidence>
<name>A0A6I3S2U6_9BURK</name>
<accession>A0A6I3S2U6</accession>
<dbReference type="PANTHER" id="PTHR44846:SF1">
    <property type="entry name" value="MANNOSYL-D-GLYCERATE TRANSPORT_METABOLISM SYSTEM REPRESSOR MNGR-RELATED"/>
    <property type="match status" value="1"/>
</dbReference>
<dbReference type="PRINTS" id="PR00035">
    <property type="entry name" value="HTHGNTR"/>
</dbReference>
<evidence type="ECO:0000313" key="4">
    <source>
        <dbReference type="EMBL" id="MTU42312.1"/>
    </source>
</evidence>
<evidence type="ECO:0000256" key="2">
    <source>
        <dbReference type="ARBA" id="ARBA00023125"/>
    </source>
</evidence>
<dbReference type="InterPro" id="IPR011663">
    <property type="entry name" value="UTRA"/>
</dbReference>
<sequence length="243" mass="27807">MQKPVWKKIAEEISLEVSLGRWTVGSIIPNEIDLAKRYKVSRDTMRKALTYLTQQGLFERKPHIGTRVKSRTRTGKFLSELDGIRDIDHYGNQYPRKIQNVTQLVVDEELAERLSLKPGDLVIRFKNIRVASEKVQETVVVTYVYIPAEAAEVLEIVKKRPEELIITLAEEVLGRECDEVKQTFSGTIMPDEVADLFKVPHGTAALKIIRNYMDVRGRTIVASESFHTADRFSFSVAVKKKKY</sequence>
<dbReference type="CDD" id="cd07377">
    <property type="entry name" value="WHTH_GntR"/>
    <property type="match status" value="1"/>
</dbReference>
<dbReference type="AlphaFoldDB" id="A0A6I3S2U6"/>
<proteinExistence type="predicted"/>
<keyword evidence="1" id="KW-0805">Transcription regulation</keyword>
<dbReference type="Pfam" id="PF07702">
    <property type="entry name" value="UTRA"/>
    <property type="match status" value="1"/>
</dbReference>
<dbReference type="InterPro" id="IPR050679">
    <property type="entry name" value="Bact_HTH_transcr_reg"/>
</dbReference>
<dbReference type="PROSITE" id="PS50949">
    <property type="entry name" value="HTH_GNTR"/>
    <property type="match status" value="1"/>
</dbReference>
<protein>
    <submittedName>
        <fullName evidence="4">UTRA domain-containing protein</fullName>
    </submittedName>
</protein>
<dbReference type="Pfam" id="PF00392">
    <property type="entry name" value="GntR"/>
    <property type="match status" value="1"/>
</dbReference>
<dbReference type="GO" id="GO:0003677">
    <property type="term" value="F:DNA binding"/>
    <property type="evidence" value="ECO:0007669"/>
    <property type="project" value="UniProtKB-KW"/>
</dbReference>
<dbReference type="Gene3D" id="1.10.10.10">
    <property type="entry name" value="Winged helix-like DNA-binding domain superfamily/Winged helix DNA-binding domain"/>
    <property type="match status" value="1"/>
</dbReference>
<dbReference type="InterPro" id="IPR028978">
    <property type="entry name" value="Chorismate_lyase_/UTRA_dom_sf"/>
</dbReference>
<dbReference type="PANTHER" id="PTHR44846">
    <property type="entry name" value="MANNOSYL-D-GLYCERATE TRANSPORT/METABOLISM SYSTEM REPRESSOR MNGR-RELATED"/>
    <property type="match status" value="1"/>
</dbReference>
<dbReference type="InterPro" id="IPR000524">
    <property type="entry name" value="Tscrpt_reg_HTH_GntR"/>
</dbReference>
<dbReference type="InterPro" id="IPR036388">
    <property type="entry name" value="WH-like_DNA-bd_sf"/>
</dbReference>
<dbReference type="GO" id="GO:0045892">
    <property type="term" value="P:negative regulation of DNA-templated transcription"/>
    <property type="evidence" value="ECO:0007669"/>
    <property type="project" value="TreeGrafter"/>
</dbReference>
<dbReference type="EMBL" id="WNCL01000002">
    <property type="protein sequence ID" value="MTU42312.1"/>
    <property type="molecule type" value="Genomic_DNA"/>
</dbReference>
<dbReference type="SMART" id="SM00345">
    <property type="entry name" value="HTH_GNTR"/>
    <property type="match status" value="1"/>
</dbReference>
<comment type="caution">
    <text evidence="4">The sequence shown here is derived from an EMBL/GenBank/DDBJ whole genome shotgun (WGS) entry which is preliminary data.</text>
</comment>
<evidence type="ECO:0000313" key="5">
    <source>
        <dbReference type="Proteomes" id="UP000462362"/>
    </source>
</evidence>
<dbReference type="Proteomes" id="UP000462362">
    <property type="component" value="Unassembled WGS sequence"/>
</dbReference>
<dbReference type="SUPFAM" id="SSF46785">
    <property type="entry name" value="Winged helix' DNA-binding domain"/>
    <property type="match status" value="1"/>
</dbReference>
<gene>
    <name evidence="4" type="ORF">GMD42_01475</name>
</gene>
<dbReference type="Gene3D" id="3.40.1410.10">
    <property type="entry name" value="Chorismate lyase-like"/>
    <property type="match status" value="1"/>
</dbReference>
<dbReference type="RefSeq" id="WP_008810919.1">
    <property type="nucleotide sequence ID" value="NZ_CAJUON010000007.1"/>
</dbReference>
<dbReference type="SUPFAM" id="SSF64288">
    <property type="entry name" value="Chorismate lyase-like"/>
    <property type="match status" value="1"/>
</dbReference>
<organism evidence="4 5">
    <name type="scientific">Parasutterella excrementihominis</name>
    <dbReference type="NCBI Taxonomy" id="487175"/>
    <lineage>
        <taxon>Bacteria</taxon>
        <taxon>Pseudomonadati</taxon>
        <taxon>Pseudomonadota</taxon>
        <taxon>Betaproteobacteria</taxon>
        <taxon>Burkholderiales</taxon>
        <taxon>Sutterellaceae</taxon>
        <taxon>Parasutterella</taxon>
    </lineage>
</organism>
<dbReference type="GO" id="GO:0003700">
    <property type="term" value="F:DNA-binding transcription factor activity"/>
    <property type="evidence" value="ECO:0007669"/>
    <property type="project" value="InterPro"/>
</dbReference>
<keyword evidence="2" id="KW-0238">DNA-binding</keyword>
<dbReference type="GeneID" id="43348420"/>
<evidence type="ECO:0000256" key="1">
    <source>
        <dbReference type="ARBA" id="ARBA00023015"/>
    </source>
</evidence>
<dbReference type="SMART" id="SM00866">
    <property type="entry name" value="UTRA"/>
    <property type="match status" value="1"/>
</dbReference>
<dbReference type="InterPro" id="IPR036390">
    <property type="entry name" value="WH_DNA-bd_sf"/>
</dbReference>
<keyword evidence="3" id="KW-0804">Transcription</keyword>